<protein>
    <submittedName>
        <fullName evidence="1">Uncharacterized protein</fullName>
    </submittedName>
</protein>
<gene>
    <name evidence="1" type="ORF">Tci_873220</name>
</gene>
<organism evidence="1">
    <name type="scientific">Tanacetum cinerariifolium</name>
    <name type="common">Dalmatian daisy</name>
    <name type="synonym">Chrysanthemum cinerariifolium</name>
    <dbReference type="NCBI Taxonomy" id="118510"/>
    <lineage>
        <taxon>Eukaryota</taxon>
        <taxon>Viridiplantae</taxon>
        <taxon>Streptophyta</taxon>
        <taxon>Embryophyta</taxon>
        <taxon>Tracheophyta</taxon>
        <taxon>Spermatophyta</taxon>
        <taxon>Magnoliopsida</taxon>
        <taxon>eudicotyledons</taxon>
        <taxon>Gunneridae</taxon>
        <taxon>Pentapetalae</taxon>
        <taxon>asterids</taxon>
        <taxon>campanulids</taxon>
        <taxon>Asterales</taxon>
        <taxon>Asteraceae</taxon>
        <taxon>Asteroideae</taxon>
        <taxon>Anthemideae</taxon>
        <taxon>Anthemidinae</taxon>
        <taxon>Tanacetum</taxon>
    </lineage>
</organism>
<reference evidence="1" key="1">
    <citation type="journal article" date="2019" name="Sci. Rep.">
        <title>Draft genome of Tanacetum cinerariifolium, the natural source of mosquito coil.</title>
        <authorList>
            <person name="Yamashiro T."/>
            <person name="Shiraishi A."/>
            <person name="Satake H."/>
            <person name="Nakayama K."/>
        </authorList>
    </citation>
    <scope>NUCLEOTIDE SEQUENCE</scope>
</reference>
<accession>A0A699SVA9</accession>
<evidence type="ECO:0000313" key="1">
    <source>
        <dbReference type="EMBL" id="GFD01251.1"/>
    </source>
</evidence>
<feature type="non-terminal residue" evidence="1">
    <location>
        <position position="1"/>
    </location>
</feature>
<comment type="caution">
    <text evidence="1">The sequence shown here is derived from an EMBL/GenBank/DDBJ whole genome shotgun (WGS) entry which is preliminary data.</text>
</comment>
<dbReference type="EMBL" id="BKCJ011190152">
    <property type="protein sequence ID" value="GFD01251.1"/>
    <property type="molecule type" value="Genomic_DNA"/>
</dbReference>
<dbReference type="AlphaFoldDB" id="A0A699SVA9"/>
<name>A0A699SVA9_TANCI</name>
<sequence>KANQTPIRMDKSDAWRSVAQNLELSATKEAVKAMRNLQAIIQCKAQICFGQSTKDNHWSDQREDVRIQNKEARRILIELKALAQGLGRNNI</sequence>
<proteinExistence type="predicted"/>